<protein>
    <recommendedName>
        <fullName evidence="3">Alpha/beta hydrolase</fullName>
    </recommendedName>
</protein>
<gene>
    <name evidence="1" type="ORF">BWK59_10110</name>
</gene>
<evidence type="ECO:0000313" key="2">
    <source>
        <dbReference type="Proteomes" id="UP000197768"/>
    </source>
</evidence>
<organism evidence="1 2">
    <name type="scientific">Flavobacterium davisii</name>
    <dbReference type="NCBI Taxonomy" id="2906077"/>
    <lineage>
        <taxon>Bacteria</taxon>
        <taxon>Pseudomonadati</taxon>
        <taxon>Bacteroidota</taxon>
        <taxon>Flavobacteriia</taxon>
        <taxon>Flavobacteriales</taxon>
        <taxon>Flavobacteriaceae</taxon>
        <taxon>Flavobacterium</taxon>
    </lineage>
</organism>
<evidence type="ECO:0008006" key="3">
    <source>
        <dbReference type="Google" id="ProtNLM"/>
    </source>
</evidence>
<dbReference type="Proteomes" id="UP000197768">
    <property type="component" value="Unassembled WGS sequence"/>
</dbReference>
<evidence type="ECO:0000313" key="1">
    <source>
        <dbReference type="EMBL" id="OWP83499.1"/>
    </source>
</evidence>
<dbReference type="InterPro" id="IPR029058">
    <property type="entry name" value="AB_hydrolase_fold"/>
</dbReference>
<accession>A0A246GIV4</accession>
<dbReference type="AlphaFoldDB" id="A0A246GIV4"/>
<comment type="caution">
    <text evidence="1">The sequence shown here is derived from an EMBL/GenBank/DDBJ whole genome shotgun (WGS) entry which is preliminary data.</text>
</comment>
<sequence>MGKTTIVKGNVFLTTGGNFKVHSNENIENHSQKQVIQKGADKGVTHNKPKTATLTDLKITKIEGPFDENGKLMDKIGFEKFYTYKATPSRKPTEAEVKLLKWATKNDNGVIKELGGVASNNQLSNDGKIIISIAINIDCEEARVYAFYKKANESVSVNVTMIEPLIIFVCGYWNKDMPYAGDQWNEKYWGNGLGNDLKYYAKKHFNNSKQLFLNGAGNWYSQGGTRWGKGEKFASERFKNEKSKFFKEVYKDKRKILVISHSMGGAFAEGMISSLVKKGVKVNKVVHLSPADTSQFSVTLPDKTYQIDITWDPVLSYKNLDDSQTIKGMKYYGLIQNPKNDEFGHMYTKEEAFVWKAFEDLEKIELLFSRSETKYERLPSDGLGPATTIKMEVKIYDTKKLIHNTIFEKIKKDGKYYFFDKKIKKYYTQN</sequence>
<dbReference type="EMBL" id="MTCZ01000107">
    <property type="protein sequence ID" value="OWP83499.1"/>
    <property type="molecule type" value="Genomic_DNA"/>
</dbReference>
<name>A0A246GIV4_9FLAO</name>
<dbReference type="RefSeq" id="WP_088393539.1">
    <property type="nucleotide sequence ID" value="NZ_MTCZ01000107.1"/>
</dbReference>
<proteinExistence type="predicted"/>
<dbReference type="Gene3D" id="3.40.50.1820">
    <property type="entry name" value="alpha/beta hydrolase"/>
    <property type="match status" value="1"/>
</dbReference>
<reference evidence="1 2" key="1">
    <citation type="journal article" date="2017" name="Infect. Genet. Evol.">
        <title>Comparative genome analysis of fish pathogen Flavobacterium columnare reveals extensive sequence diversity within the species.</title>
        <authorList>
            <person name="Kayansamruaj P."/>
            <person name="Dong H.T."/>
            <person name="Hirono I."/>
            <person name="Kondo H."/>
            <person name="Senapin S."/>
            <person name="Rodkhum C."/>
        </authorList>
    </citation>
    <scope>NUCLEOTIDE SEQUENCE [LARGE SCALE GENOMIC DNA]</scope>
    <source>
        <strain evidence="1 2">1215</strain>
    </source>
</reference>